<accession>A0AAV4JUD8</accession>
<feature type="domain" description="Tc1-like transposase DDE" evidence="1">
    <location>
        <begin position="42"/>
        <end position="154"/>
    </location>
</feature>
<dbReference type="InterPro" id="IPR038717">
    <property type="entry name" value="Tc1-like_DDE_dom"/>
</dbReference>
<organism evidence="2 3">
    <name type="scientific">Elysia marginata</name>
    <dbReference type="NCBI Taxonomy" id="1093978"/>
    <lineage>
        <taxon>Eukaryota</taxon>
        <taxon>Metazoa</taxon>
        <taxon>Spiralia</taxon>
        <taxon>Lophotrochozoa</taxon>
        <taxon>Mollusca</taxon>
        <taxon>Gastropoda</taxon>
        <taxon>Heterobranchia</taxon>
        <taxon>Euthyneura</taxon>
        <taxon>Panpulmonata</taxon>
        <taxon>Sacoglossa</taxon>
        <taxon>Placobranchoidea</taxon>
        <taxon>Plakobranchidae</taxon>
        <taxon>Elysia</taxon>
    </lineage>
</organism>
<evidence type="ECO:0000313" key="3">
    <source>
        <dbReference type="Proteomes" id="UP000762676"/>
    </source>
</evidence>
<sequence length="156" mass="17854">MKKLEDAPAERNSETTKAQRLDFATWLLQNAQRYNFIYTDEAGTIRTRARARRGDRAVRIVQVRRGQNLTMTFVVNMMNGLVNHELPRGGMTAGRFNQFLHDTSLQCNPGQEVCFIFNNARAYGRVVEANLPAQFEMQHLPPYSFVPNICENAFAL</sequence>
<dbReference type="Gene3D" id="3.30.420.10">
    <property type="entry name" value="Ribonuclease H-like superfamily/Ribonuclease H"/>
    <property type="match status" value="1"/>
</dbReference>
<keyword evidence="3" id="KW-1185">Reference proteome</keyword>
<dbReference type="EMBL" id="BMAT01010370">
    <property type="protein sequence ID" value="GFS25603.1"/>
    <property type="molecule type" value="Genomic_DNA"/>
</dbReference>
<proteinExistence type="predicted"/>
<dbReference type="AlphaFoldDB" id="A0AAV4JUD8"/>
<dbReference type="InterPro" id="IPR036397">
    <property type="entry name" value="RNaseH_sf"/>
</dbReference>
<dbReference type="GO" id="GO:0003676">
    <property type="term" value="F:nucleic acid binding"/>
    <property type="evidence" value="ECO:0007669"/>
    <property type="project" value="InterPro"/>
</dbReference>
<dbReference type="Proteomes" id="UP000762676">
    <property type="component" value="Unassembled WGS sequence"/>
</dbReference>
<evidence type="ECO:0000259" key="1">
    <source>
        <dbReference type="Pfam" id="PF13358"/>
    </source>
</evidence>
<comment type="caution">
    <text evidence="2">The sequence shown here is derived from an EMBL/GenBank/DDBJ whole genome shotgun (WGS) entry which is preliminary data.</text>
</comment>
<reference evidence="2 3" key="1">
    <citation type="journal article" date="2021" name="Elife">
        <title>Chloroplast acquisition without the gene transfer in kleptoplastic sea slugs, Plakobranchus ocellatus.</title>
        <authorList>
            <person name="Maeda T."/>
            <person name="Takahashi S."/>
            <person name="Yoshida T."/>
            <person name="Shimamura S."/>
            <person name="Takaki Y."/>
            <person name="Nagai Y."/>
            <person name="Toyoda A."/>
            <person name="Suzuki Y."/>
            <person name="Arimoto A."/>
            <person name="Ishii H."/>
            <person name="Satoh N."/>
            <person name="Nishiyama T."/>
            <person name="Hasebe M."/>
            <person name="Maruyama T."/>
            <person name="Minagawa J."/>
            <person name="Obokata J."/>
            <person name="Shigenobu S."/>
        </authorList>
    </citation>
    <scope>NUCLEOTIDE SEQUENCE [LARGE SCALE GENOMIC DNA]</scope>
</reference>
<dbReference type="Pfam" id="PF13358">
    <property type="entry name" value="DDE_3"/>
    <property type="match status" value="1"/>
</dbReference>
<protein>
    <submittedName>
        <fullName evidence="2">Insertion element IS630 uncharacterized 39 kDa protein</fullName>
    </submittedName>
</protein>
<gene>
    <name evidence="2" type="ORF">ElyMa_005188500</name>
</gene>
<name>A0AAV4JUD8_9GAST</name>
<evidence type="ECO:0000313" key="2">
    <source>
        <dbReference type="EMBL" id="GFS25603.1"/>
    </source>
</evidence>